<reference evidence="2 3" key="1">
    <citation type="journal article" date="2023" name="Plants (Basel)">
        <title>Bridging the Gap: Combining Genomics and Transcriptomics Approaches to Understand Stylosanthes scabra, an Orphan Legume from the Brazilian Caatinga.</title>
        <authorList>
            <person name="Ferreira-Neto J.R.C."/>
            <person name="da Silva M.D."/>
            <person name="Binneck E."/>
            <person name="de Melo N.F."/>
            <person name="da Silva R.H."/>
            <person name="de Melo A.L.T.M."/>
            <person name="Pandolfi V."/>
            <person name="Bustamante F.O."/>
            <person name="Brasileiro-Vidal A.C."/>
            <person name="Benko-Iseppon A.M."/>
        </authorList>
    </citation>
    <scope>NUCLEOTIDE SEQUENCE [LARGE SCALE GENOMIC DNA]</scope>
    <source>
        <tissue evidence="2">Leaves</tissue>
    </source>
</reference>
<dbReference type="Proteomes" id="UP001341840">
    <property type="component" value="Unassembled WGS sequence"/>
</dbReference>
<organism evidence="2 3">
    <name type="scientific">Stylosanthes scabra</name>
    <dbReference type="NCBI Taxonomy" id="79078"/>
    <lineage>
        <taxon>Eukaryota</taxon>
        <taxon>Viridiplantae</taxon>
        <taxon>Streptophyta</taxon>
        <taxon>Embryophyta</taxon>
        <taxon>Tracheophyta</taxon>
        <taxon>Spermatophyta</taxon>
        <taxon>Magnoliopsida</taxon>
        <taxon>eudicotyledons</taxon>
        <taxon>Gunneridae</taxon>
        <taxon>Pentapetalae</taxon>
        <taxon>rosids</taxon>
        <taxon>fabids</taxon>
        <taxon>Fabales</taxon>
        <taxon>Fabaceae</taxon>
        <taxon>Papilionoideae</taxon>
        <taxon>50 kb inversion clade</taxon>
        <taxon>dalbergioids sensu lato</taxon>
        <taxon>Dalbergieae</taxon>
        <taxon>Pterocarpus clade</taxon>
        <taxon>Stylosanthes</taxon>
    </lineage>
</organism>
<accession>A0ABU6XXA6</accession>
<feature type="compositionally biased region" description="Low complexity" evidence="1">
    <location>
        <begin position="23"/>
        <end position="40"/>
    </location>
</feature>
<feature type="region of interest" description="Disordered" evidence="1">
    <location>
        <begin position="1"/>
        <end position="83"/>
    </location>
</feature>
<evidence type="ECO:0000313" key="2">
    <source>
        <dbReference type="EMBL" id="MED6201941.1"/>
    </source>
</evidence>
<evidence type="ECO:0000256" key="1">
    <source>
        <dbReference type="SAM" id="MobiDB-lite"/>
    </source>
</evidence>
<proteinExistence type="predicted"/>
<evidence type="ECO:0000313" key="3">
    <source>
        <dbReference type="Proteomes" id="UP001341840"/>
    </source>
</evidence>
<feature type="compositionally biased region" description="Basic and acidic residues" evidence="1">
    <location>
        <begin position="61"/>
        <end position="81"/>
    </location>
</feature>
<sequence length="116" mass="12818">MSDSFNGGRDQWEHGSSGELDNPPLVSPFSSPSSTTLSRTKPLRVSPSRLERSSAKIFVKLPEDKGRHDPRDPKSDNRDYPSRLNLHFNGGDPFPRCGARQGSPTPLLACLPMFEP</sequence>
<comment type="caution">
    <text evidence="2">The sequence shown here is derived from an EMBL/GenBank/DDBJ whole genome shotgun (WGS) entry which is preliminary data.</text>
</comment>
<keyword evidence="3" id="KW-1185">Reference proteome</keyword>
<dbReference type="EMBL" id="JASCZI010214222">
    <property type="protein sequence ID" value="MED6201941.1"/>
    <property type="molecule type" value="Genomic_DNA"/>
</dbReference>
<protein>
    <submittedName>
        <fullName evidence="2">Uncharacterized protein</fullName>
    </submittedName>
</protein>
<name>A0ABU6XXA6_9FABA</name>
<gene>
    <name evidence="2" type="ORF">PIB30_100240</name>
</gene>